<dbReference type="PANTHER" id="PTHR11214:SF314">
    <property type="entry name" value="HEXOSYLTRANSFERASE"/>
    <property type="match status" value="1"/>
</dbReference>
<dbReference type="InterPro" id="IPR002659">
    <property type="entry name" value="Glyco_trans_31"/>
</dbReference>
<reference evidence="11 12" key="1">
    <citation type="journal article" date="2023" name="Arcadia Sci">
        <title>De novo assembly of a long-read Amblyomma americanum tick genome.</title>
        <authorList>
            <person name="Chou S."/>
            <person name="Poskanzer K.E."/>
            <person name="Rollins M."/>
            <person name="Thuy-Boun P.S."/>
        </authorList>
    </citation>
    <scope>NUCLEOTIDE SEQUENCE [LARGE SCALE GENOMIC DNA]</scope>
    <source>
        <strain evidence="11">F_SG_1</strain>
        <tissue evidence="11">Salivary glands</tissue>
    </source>
</reference>
<evidence type="ECO:0000256" key="8">
    <source>
        <dbReference type="ARBA" id="ARBA00023034"/>
    </source>
</evidence>
<evidence type="ECO:0000256" key="10">
    <source>
        <dbReference type="RuleBase" id="RU363063"/>
    </source>
</evidence>
<dbReference type="Gene3D" id="3.90.550.50">
    <property type="match status" value="1"/>
</dbReference>
<accession>A0AAQ4DC78</accession>
<dbReference type="GO" id="GO:0000139">
    <property type="term" value="C:Golgi membrane"/>
    <property type="evidence" value="ECO:0007669"/>
    <property type="project" value="UniProtKB-SubCell"/>
</dbReference>
<proteinExistence type="inferred from homology"/>
<evidence type="ECO:0000256" key="1">
    <source>
        <dbReference type="ARBA" id="ARBA00004323"/>
    </source>
</evidence>
<keyword evidence="12" id="KW-1185">Reference proteome</keyword>
<evidence type="ECO:0000256" key="5">
    <source>
        <dbReference type="ARBA" id="ARBA00022692"/>
    </source>
</evidence>
<gene>
    <name evidence="11" type="ORF">V5799_028665</name>
</gene>
<evidence type="ECO:0000313" key="11">
    <source>
        <dbReference type="EMBL" id="KAK8760068.1"/>
    </source>
</evidence>
<name>A0AAQ4DC78_AMBAM</name>
<comment type="similarity">
    <text evidence="2 10">Belongs to the glycosyltransferase 31 family.</text>
</comment>
<evidence type="ECO:0000256" key="2">
    <source>
        <dbReference type="ARBA" id="ARBA00008661"/>
    </source>
</evidence>
<keyword evidence="5" id="KW-0812">Transmembrane</keyword>
<dbReference type="Proteomes" id="UP001321473">
    <property type="component" value="Unassembled WGS sequence"/>
</dbReference>
<dbReference type="EC" id="2.4.1.-" evidence="10"/>
<comment type="subcellular location">
    <subcellularLocation>
        <location evidence="1 10">Golgi apparatus membrane</location>
        <topology evidence="1 10">Single-pass type II membrane protein</topology>
    </subcellularLocation>
</comment>
<keyword evidence="8 10" id="KW-0333">Golgi apparatus</keyword>
<keyword evidence="7" id="KW-1133">Transmembrane helix</keyword>
<evidence type="ECO:0000256" key="3">
    <source>
        <dbReference type="ARBA" id="ARBA00022676"/>
    </source>
</evidence>
<evidence type="ECO:0000256" key="6">
    <source>
        <dbReference type="ARBA" id="ARBA00022968"/>
    </source>
</evidence>
<dbReference type="GO" id="GO:0016758">
    <property type="term" value="F:hexosyltransferase activity"/>
    <property type="evidence" value="ECO:0007669"/>
    <property type="project" value="InterPro"/>
</dbReference>
<dbReference type="AlphaFoldDB" id="A0AAQ4DC78"/>
<sequence>MTVVIYFRDRRVEGEVYPGYSAESASFNSRFRWPRNGPFRMIPADSNLILQPPEGVCAKAFARANGTVPPDSFLVVVHSAPHHFEHRSAIRATWARDASLSFGSGDDGVDIVVLFAMGKPSPSPRQQQTQVRIASEAALHQDIIQGSFPGTFSASLPLNVIMLKWTSLACPQATYVVKVSDDSFVNVRRLREALGATSVRSSVVYAHIYRKPSVWNGHKLTFVRDNICVACGYAMSGDAVVGLLNRTLRGGFTSVEHVFWSASHDRVAPLRLVNMQAFSTTTGVGSSPFPCGVRDSIASHHLSADDMHEAWKVLHNDTASCPDTHAEAQYGKPV</sequence>
<dbReference type="GO" id="GO:0006493">
    <property type="term" value="P:protein O-linked glycosylation"/>
    <property type="evidence" value="ECO:0007669"/>
    <property type="project" value="TreeGrafter"/>
</dbReference>
<protein>
    <recommendedName>
        <fullName evidence="10">Hexosyltransferase</fullName>
        <ecNumber evidence="10">2.4.1.-</ecNumber>
    </recommendedName>
</protein>
<dbReference type="EMBL" id="JARKHS020032413">
    <property type="protein sequence ID" value="KAK8760068.1"/>
    <property type="molecule type" value="Genomic_DNA"/>
</dbReference>
<keyword evidence="4" id="KW-0808">Transferase</keyword>
<comment type="caution">
    <text evidence="11">The sequence shown here is derived from an EMBL/GenBank/DDBJ whole genome shotgun (WGS) entry which is preliminary data.</text>
</comment>
<keyword evidence="6" id="KW-0735">Signal-anchor</keyword>
<keyword evidence="3 10" id="KW-0328">Glycosyltransferase</keyword>
<dbReference type="PANTHER" id="PTHR11214">
    <property type="entry name" value="BETA-1,3-N-ACETYLGLUCOSAMINYLTRANSFERASE"/>
    <property type="match status" value="1"/>
</dbReference>
<evidence type="ECO:0000256" key="4">
    <source>
        <dbReference type="ARBA" id="ARBA00022679"/>
    </source>
</evidence>
<evidence type="ECO:0000313" key="12">
    <source>
        <dbReference type="Proteomes" id="UP001321473"/>
    </source>
</evidence>
<keyword evidence="9" id="KW-0472">Membrane</keyword>
<evidence type="ECO:0000256" key="7">
    <source>
        <dbReference type="ARBA" id="ARBA00022989"/>
    </source>
</evidence>
<dbReference type="Pfam" id="PF01762">
    <property type="entry name" value="Galactosyl_T"/>
    <property type="match status" value="1"/>
</dbReference>
<evidence type="ECO:0000256" key="9">
    <source>
        <dbReference type="ARBA" id="ARBA00023136"/>
    </source>
</evidence>
<organism evidence="11 12">
    <name type="scientific">Amblyomma americanum</name>
    <name type="common">Lone star tick</name>
    <dbReference type="NCBI Taxonomy" id="6943"/>
    <lineage>
        <taxon>Eukaryota</taxon>
        <taxon>Metazoa</taxon>
        <taxon>Ecdysozoa</taxon>
        <taxon>Arthropoda</taxon>
        <taxon>Chelicerata</taxon>
        <taxon>Arachnida</taxon>
        <taxon>Acari</taxon>
        <taxon>Parasitiformes</taxon>
        <taxon>Ixodida</taxon>
        <taxon>Ixodoidea</taxon>
        <taxon>Ixodidae</taxon>
        <taxon>Amblyomminae</taxon>
        <taxon>Amblyomma</taxon>
    </lineage>
</organism>